<accession>A0ABR7XVW2</accession>
<feature type="compositionally biased region" description="Basic and acidic residues" evidence="1">
    <location>
        <begin position="32"/>
        <end position="41"/>
    </location>
</feature>
<evidence type="ECO:0000256" key="1">
    <source>
        <dbReference type="SAM" id="MobiDB-lite"/>
    </source>
</evidence>
<reference evidence="2 3" key="1">
    <citation type="submission" date="2020-08" db="EMBL/GenBank/DDBJ databases">
        <title>Sphingobacterium sp. DN00404 isolated from aquaculture water.</title>
        <authorList>
            <person name="Zhang M."/>
        </authorList>
    </citation>
    <scope>NUCLEOTIDE SEQUENCE [LARGE SCALE GENOMIC DNA]</scope>
    <source>
        <strain evidence="2 3">KCTC 42746</strain>
    </source>
</reference>
<organism evidence="2 3">
    <name type="scientific">Sphingobacterium chuzhouense</name>
    <dbReference type="NCBI Taxonomy" id="1742264"/>
    <lineage>
        <taxon>Bacteria</taxon>
        <taxon>Pseudomonadati</taxon>
        <taxon>Bacteroidota</taxon>
        <taxon>Sphingobacteriia</taxon>
        <taxon>Sphingobacteriales</taxon>
        <taxon>Sphingobacteriaceae</taxon>
        <taxon>Sphingobacterium</taxon>
    </lineage>
</organism>
<comment type="caution">
    <text evidence="2">The sequence shown here is derived from an EMBL/GenBank/DDBJ whole genome shotgun (WGS) entry which is preliminary data.</text>
</comment>
<feature type="region of interest" description="Disordered" evidence="1">
    <location>
        <begin position="1"/>
        <end position="79"/>
    </location>
</feature>
<evidence type="ECO:0000313" key="3">
    <source>
        <dbReference type="Proteomes" id="UP000651112"/>
    </source>
</evidence>
<dbReference type="EMBL" id="JACNYL010000004">
    <property type="protein sequence ID" value="MBD1423183.1"/>
    <property type="molecule type" value="Genomic_DNA"/>
</dbReference>
<proteinExistence type="predicted"/>
<evidence type="ECO:0000313" key="2">
    <source>
        <dbReference type="EMBL" id="MBD1423183.1"/>
    </source>
</evidence>
<protein>
    <submittedName>
        <fullName evidence="2">Uncharacterized protein</fullName>
    </submittedName>
</protein>
<keyword evidence="3" id="KW-1185">Reference proteome</keyword>
<dbReference type="Proteomes" id="UP000651112">
    <property type="component" value="Unassembled WGS sequence"/>
</dbReference>
<dbReference type="RefSeq" id="WP_190314937.1">
    <property type="nucleotide sequence ID" value="NZ_JACNYL010000004.1"/>
</dbReference>
<name>A0ABR7XVW2_9SPHI</name>
<sequence>MATKVENEKTGLGEKKKKKEGDTYQELGSVVEKTERTKDGDGEAGVDPQAEQLNDMPNDPTDRPLDPGLHTSKGKKTDQ</sequence>
<feature type="compositionally biased region" description="Basic and acidic residues" evidence="1">
    <location>
        <begin position="1"/>
        <end position="22"/>
    </location>
</feature>
<gene>
    <name evidence="2" type="ORF">H8B21_16570</name>
</gene>